<evidence type="ECO:0000256" key="3">
    <source>
        <dbReference type="ARBA" id="ARBA00022729"/>
    </source>
</evidence>
<gene>
    <name evidence="6" type="ORF">ATC1_131477</name>
</gene>
<feature type="chain" id="PRO_5006633382" evidence="4">
    <location>
        <begin position="26"/>
        <end position="536"/>
    </location>
</feature>
<dbReference type="PANTHER" id="PTHR30290">
    <property type="entry name" value="PERIPLASMIC BINDING COMPONENT OF ABC TRANSPORTER"/>
    <property type="match status" value="1"/>
</dbReference>
<dbReference type="Gene3D" id="3.10.105.10">
    <property type="entry name" value="Dipeptide-binding Protein, Domain 3"/>
    <property type="match status" value="1"/>
</dbReference>
<dbReference type="OrthoDB" id="239741at2"/>
<dbReference type="Pfam" id="PF00496">
    <property type="entry name" value="SBP_bac_5"/>
    <property type="match status" value="1"/>
</dbReference>
<evidence type="ECO:0000259" key="5">
    <source>
        <dbReference type="Pfam" id="PF00496"/>
    </source>
</evidence>
<evidence type="ECO:0000313" key="7">
    <source>
        <dbReference type="Proteomes" id="UP000053370"/>
    </source>
</evidence>
<proteinExistence type="inferred from homology"/>
<dbReference type="EMBL" id="DF968181">
    <property type="protein sequence ID" value="GAP41487.1"/>
    <property type="molecule type" value="Genomic_DNA"/>
</dbReference>
<name>A0A0S7BYN7_9CHLR</name>
<comment type="similarity">
    <text evidence="1">Belongs to the bacterial solute-binding protein 5 family.</text>
</comment>
<dbReference type="STRING" id="1678840.ATC1_131477"/>
<evidence type="ECO:0000256" key="4">
    <source>
        <dbReference type="SAM" id="SignalP"/>
    </source>
</evidence>
<dbReference type="InterPro" id="IPR039424">
    <property type="entry name" value="SBP_5"/>
</dbReference>
<dbReference type="Gene3D" id="3.40.190.10">
    <property type="entry name" value="Periplasmic binding protein-like II"/>
    <property type="match status" value="1"/>
</dbReference>
<dbReference type="Gene3D" id="3.90.76.10">
    <property type="entry name" value="Dipeptide-binding Protein, Domain 1"/>
    <property type="match status" value="1"/>
</dbReference>
<organism evidence="6">
    <name type="scientific">Flexilinea flocculi</name>
    <dbReference type="NCBI Taxonomy" id="1678840"/>
    <lineage>
        <taxon>Bacteria</taxon>
        <taxon>Bacillati</taxon>
        <taxon>Chloroflexota</taxon>
        <taxon>Anaerolineae</taxon>
        <taxon>Anaerolineales</taxon>
        <taxon>Anaerolineaceae</taxon>
        <taxon>Flexilinea</taxon>
    </lineage>
</organism>
<dbReference type="InterPro" id="IPR000914">
    <property type="entry name" value="SBP_5_dom"/>
</dbReference>
<dbReference type="PANTHER" id="PTHR30290:SF9">
    <property type="entry name" value="OLIGOPEPTIDE-BINDING PROTEIN APPA"/>
    <property type="match status" value="1"/>
</dbReference>
<dbReference type="Proteomes" id="UP000053370">
    <property type="component" value="Unassembled WGS sequence"/>
</dbReference>
<evidence type="ECO:0000256" key="1">
    <source>
        <dbReference type="ARBA" id="ARBA00005695"/>
    </source>
</evidence>
<feature type="signal peptide" evidence="4">
    <location>
        <begin position="1"/>
        <end position="25"/>
    </location>
</feature>
<protein>
    <submittedName>
        <fullName evidence="6">ABC-type transport system, periplasmic component</fullName>
    </submittedName>
</protein>
<dbReference type="GO" id="GO:0043190">
    <property type="term" value="C:ATP-binding cassette (ABC) transporter complex"/>
    <property type="evidence" value="ECO:0007669"/>
    <property type="project" value="InterPro"/>
</dbReference>
<dbReference type="PIRSF" id="PIRSF002741">
    <property type="entry name" value="MppA"/>
    <property type="match status" value="1"/>
</dbReference>
<reference evidence="6" key="1">
    <citation type="journal article" date="2015" name="Genome Announc.">
        <title>Draft Genome Sequence of Anaerolineae Strain TC1, a Novel Isolate from a Methanogenic Wastewater Treatment System.</title>
        <authorList>
            <person name="Matsuura N."/>
            <person name="Tourlousse D.M."/>
            <person name="Sun L."/>
            <person name="Toyonaga M."/>
            <person name="Kuroda K."/>
            <person name="Ohashi A."/>
            <person name="Cruz R."/>
            <person name="Yamaguchi T."/>
            <person name="Sekiguchi Y."/>
        </authorList>
    </citation>
    <scope>NUCLEOTIDE SEQUENCE [LARGE SCALE GENOMIC DNA]</scope>
    <source>
        <strain evidence="6">TC1</strain>
    </source>
</reference>
<dbReference type="SUPFAM" id="SSF53850">
    <property type="entry name" value="Periplasmic binding protein-like II"/>
    <property type="match status" value="1"/>
</dbReference>
<sequence>MKKSFRISVMVILAVFVLMVSAVSAADPEPQYGGTFVMTVPSIVHLDVQAINQISSNLWSQMYYETLFDVNDQGEVVPLLVESFDVSDDGLVYNFKLHEGIKFHDGTDFNAEVAKWNFDRKIEKQLPMWNDIPIDKIEVVDAYTLRFTLTQPYAPIFKTLAIKTFGMYSPAFVEKVGDEGLKNEACGTGPFVVDEYIPGEILKLKKNENYWQDGLPYLDAVEIKIIPDNNTRAMMLETGETQMTTDLSFQDISRFESDPNLKIWSGAGSRAYYFSLVNIHPPLDNINVRKAFNHAIDKDSIANVIFMGYASPLRSRLATSALDGFAAQEVYAYDPELAKQMLEAEGLVDTNNDGFREFNGEELELIMWTRKGLEAGDYELAELVQGYLANVGINVRIEVQDNASYLASLNNAPVSTEKGVQPYYDMANLSWGTFNGDVNYLSKYAWPCSAWPTTYWNYSYYCNEEVDKMIDAANLLPTVEERDEAYKAIQKTMWDEASDLYLFEKQSVVVTTSNVYGLYLDAAQTIFPIKWAYIVD</sequence>
<dbReference type="AlphaFoldDB" id="A0A0S7BYN7"/>
<accession>A0A0S7BYN7</accession>
<keyword evidence="2" id="KW-0813">Transport</keyword>
<dbReference type="GO" id="GO:1904680">
    <property type="term" value="F:peptide transmembrane transporter activity"/>
    <property type="evidence" value="ECO:0007669"/>
    <property type="project" value="TreeGrafter"/>
</dbReference>
<feature type="domain" description="Solute-binding protein family 5" evidence="5">
    <location>
        <begin position="75"/>
        <end position="449"/>
    </location>
</feature>
<dbReference type="GO" id="GO:0015833">
    <property type="term" value="P:peptide transport"/>
    <property type="evidence" value="ECO:0007669"/>
    <property type="project" value="TreeGrafter"/>
</dbReference>
<dbReference type="GO" id="GO:0042597">
    <property type="term" value="C:periplasmic space"/>
    <property type="evidence" value="ECO:0007669"/>
    <property type="project" value="UniProtKB-ARBA"/>
</dbReference>
<keyword evidence="3 4" id="KW-0732">Signal</keyword>
<evidence type="ECO:0000256" key="2">
    <source>
        <dbReference type="ARBA" id="ARBA00022448"/>
    </source>
</evidence>
<dbReference type="InterPro" id="IPR030678">
    <property type="entry name" value="Peptide/Ni-bd"/>
</dbReference>
<dbReference type="RefSeq" id="WP_062282816.1">
    <property type="nucleotide sequence ID" value="NZ_DF968181.1"/>
</dbReference>
<evidence type="ECO:0000313" key="6">
    <source>
        <dbReference type="EMBL" id="GAP41487.1"/>
    </source>
</evidence>
<keyword evidence="7" id="KW-1185">Reference proteome</keyword>